<dbReference type="NCBIfam" id="TIGR00756">
    <property type="entry name" value="PPR"/>
    <property type="match status" value="4"/>
</dbReference>
<keyword evidence="4" id="KW-1185">Reference proteome</keyword>
<dbReference type="EMBL" id="LFYR01000841">
    <property type="protein sequence ID" value="KMZ68350.1"/>
    <property type="molecule type" value="Genomic_DNA"/>
</dbReference>
<reference evidence="4" key="1">
    <citation type="journal article" date="2016" name="Nature">
        <title>The genome of the seagrass Zostera marina reveals angiosperm adaptation to the sea.</title>
        <authorList>
            <person name="Olsen J.L."/>
            <person name="Rouze P."/>
            <person name="Verhelst B."/>
            <person name="Lin Y.-C."/>
            <person name="Bayer T."/>
            <person name="Collen J."/>
            <person name="Dattolo E."/>
            <person name="De Paoli E."/>
            <person name="Dittami S."/>
            <person name="Maumus F."/>
            <person name="Michel G."/>
            <person name="Kersting A."/>
            <person name="Lauritano C."/>
            <person name="Lohaus R."/>
            <person name="Toepel M."/>
            <person name="Tonon T."/>
            <person name="Vanneste K."/>
            <person name="Amirebrahimi M."/>
            <person name="Brakel J."/>
            <person name="Bostroem C."/>
            <person name="Chovatia M."/>
            <person name="Grimwood J."/>
            <person name="Jenkins J.W."/>
            <person name="Jueterbock A."/>
            <person name="Mraz A."/>
            <person name="Stam W.T."/>
            <person name="Tice H."/>
            <person name="Bornberg-Bauer E."/>
            <person name="Green P.J."/>
            <person name="Pearson G.A."/>
            <person name="Procaccini G."/>
            <person name="Duarte C.M."/>
            <person name="Schmutz J."/>
            <person name="Reusch T.B.H."/>
            <person name="Van de Peer Y."/>
        </authorList>
    </citation>
    <scope>NUCLEOTIDE SEQUENCE [LARGE SCALE GENOMIC DNA]</scope>
    <source>
        <strain evidence="4">cv. Finnish</strain>
    </source>
</reference>
<gene>
    <name evidence="3" type="ORF">ZOSMA_240G00280</name>
</gene>
<accession>A0A0K9PJD0</accession>
<dbReference type="Proteomes" id="UP000036987">
    <property type="component" value="Unassembled WGS sequence"/>
</dbReference>
<dbReference type="InterPro" id="IPR051114">
    <property type="entry name" value="Mito_RNA_Proc_CCM1"/>
</dbReference>
<feature type="repeat" description="PPR" evidence="2">
    <location>
        <begin position="216"/>
        <end position="250"/>
    </location>
</feature>
<dbReference type="PANTHER" id="PTHR47934">
    <property type="entry name" value="PENTATRICOPEPTIDE REPEAT-CONTAINING PROTEIN PET309, MITOCHONDRIAL"/>
    <property type="match status" value="1"/>
</dbReference>
<organism evidence="3 4">
    <name type="scientific">Zostera marina</name>
    <name type="common">Eelgrass</name>
    <dbReference type="NCBI Taxonomy" id="29655"/>
    <lineage>
        <taxon>Eukaryota</taxon>
        <taxon>Viridiplantae</taxon>
        <taxon>Streptophyta</taxon>
        <taxon>Embryophyta</taxon>
        <taxon>Tracheophyta</taxon>
        <taxon>Spermatophyta</taxon>
        <taxon>Magnoliopsida</taxon>
        <taxon>Liliopsida</taxon>
        <taxon>Zosteraceae</taxon>
        <taxon>Zostera</taxon>
    </lineage>
</organism>
<evidence type="ECO:0000256" key="2">
    <source>
        <dbReference type="PROSITE-ProRule" id="PRU00708"/>
    </source>
</evidence>
<name>A0A0K9PJD0_ZOSMR</name>
<protein>
    <submittedName>
        <fullName evidence="3">Putative Pentatricopeptide repeat-containing protein</fullName>
    </submittedName>
</protein>
<keyword evidence="1" id="KW-0677">Repeat</keyword>
<dbReference type="Pfam" id="PF13041">
    <property type="entry name" value="PPR_2"/>
    <property type="match status" value="2"/>
</dbReference>
<dbReference type="Pfam" id="PF01535">
    <property type="entry name" value="PPR"/>
    <property type="match status" value="1"/>
</dbReference>
<dbReference type="AlphaFoldDB" id="A0A0K9PJD0"/>
<dbReference type="InterPro" id="IPR011990">
    <property type="entry name" value="TPR-like_helical_dom_sf"/>
</dbReference>
<dbReference type="OrthoDB" id="185373at2759"/>
<evidence type="ECO:0000313" key="3">
    <source>
        <dbReference type="EMBL" id="KMZ68350.1"/>
    </source>
</evidence>
<evidence type="ECO:0000256" key="1">
    <source>
        <dbReference type="ARBA" id="ARBA00022737"/>
    </source>
</evidence>
<evidence type="ECO:0000313" key="4">
    <source>
        <dbReference type="Proteomes" id="UP000036987"/>
    </source>
</evidence>
<dbReference type="PROSITE" id="PS51375">
    <property type="entry name" value="PPR"/>
    <property type="match status" value="3"/>
</dbReference>
<dbReference type="OMA" id="EIWELME"/>
<dbReference type="Gene3D" id="1.25.40.10">
    <property type="entry name" value="Tetratricopeptide repeat domain"/>
    <property type="match status" value="2"/>
</dbReference>
<comment type="caution">
    <text evidence="3">The sequence shown here is derived from an EMBL/GenBank/DDBJ whole genome shotgun (WGS) entry which is preliminary data.</text>
</comment>
<sequence>MACFVSRLRRLTFFISASFLRHDSRHYCKNTDTSQKSLSSTLRSIDKENNPETLHLLLRHSQITTTPGLIRAAHPVLVSAFRRLVASGHGTSVSDFLNALKRSSPHIIRESFAFGIITLYGKAGMGNKASETFLDLPFLGCPRTAMSFRALLCALVDSDAVGSAFDLLEKVSVEHPKIIPGEVCYNVVIHGLLRKGDLEKVASVMGLMKERGLSPNVVTRNTLMNGYYRNRRFDLAEMVWREMGDAKKTMKTYNARLRGLVEEGRTAEAIMLFEEMDRNGDTDGYSFTAVIMAHCRDGKLEEAKKLFEEMRKKRCRPNWLTFEALVPKLVEAGEIDMGLMLCEECFARKLRLTGEVLQSVVNFLVENSRVEDANKLVQLGCSSGFYDHEIFVPNSDP</sequence>
<dbReference type="GO" id="GO:0003729">
    <property type="term" value="F:mRNA binding"/>
    <property type="evidence" value="ECO:0000318"/>
    <property type="project" value="GO_Central"/>
</dbReference>
<feature type="repeat" description="PPR" evidence="2">
    <location>
        <begin position="181"/>
        <end position="215"/>
    </location>
</feature>
<proteinExistence type="predicted"/>
<dbReference type="InterPro" id="IPR002885">
    <property type="entry name" value="PPR_rpt"/>
</dbReference>
<dbReference type="PANTHER" id="PTHR47934:SF24">
    <property type="entry name" value="PENTACOTRIPEPTIDE-REPEAT REGION OF PRORP DOMAIN-CONTAINING PROTEIN"/>
    <property type="match status" value="1"/>
</dbReference>
<feature type="repeat" description="PPR" evidence="2">
    <location>
        <begin position="283"/>
        <end position="317"/>
    </location>
</feature>